<evidence type="ECO:0000313" key="7">
    <source>
        <dbReference type="Proteomes" id="UP001589836"/>
    </source>
</evidence>
<feature type="transmembrane region" description="Helical" evidence="5">
    <location>
        <begin position="45"/>
        <end position="62"/>
    </location>
</feature>
<dbReference type="InterPro" id="IPR010899">
    <property type="entry name" value="UPF0344"/>
</dbReference>
<evidence type="ECO:0000256" key="2">
    <source>
        <dbReference type="ARBA" id="ARBA00022692"/>
    </source>
</evidence>
<name>A0ABV6LQY9_9BACI</name>
<keyword evidence="4 5" id="KW-0472">Membrane</keyword>
<feature type="transmembrane region" description="Helical" evidence="5">
    <location>
        <begin position="98"/>
        <end position="118"/>
    </location>
</feature>
<evidence type="ECO:0000313" key="6">
    <source>
        <dbReference type="EMBL" id="MFC0524830.1"/>
    </source>
</evidence>
<keyword evidence="7" id="KW-1185">Reference proteome</keyword>
<comment type="subcellular location">
    <subcellularLocation>
        <location evidence="5">Cell membrane</location>
        <topology evidence="5">Multi-pass membrane protein</topology>
    </subcellularLocation>
</comment>
<dbReference type="Pfam" id="PF07457">
    <property type="entry name" value="DUF1516"/>
    <property type="match status" value="1"/>
</dbReference>
<keyword evidence="1 5" id="KW-1003">Cell membrane</keyword>
<keyword evidence="3 5" id="KW-1133">Transmembrane helix</keyword>
<dbReference type="RefSeq" id="WP_377349247.1">
    <property type="nucleotide sequence ID" value="NZ_JBHLTP010000011.1"/>
</dbReference>
<organism evidence="6 7">
    <name type="scientific">Pontibacillus salicampi</name>
    <dbReference type="NCBI Taxonomy" id="1449801"/>
    <lineage>
        <taxon>Bacteria</taxon>
        <taxon>Bacillati</taxon>
        <taxon>Bacillota</taxon>
        <taxon>Bacilli</taxon>
        <taxon>Bacillales</taxon>
        <taxon>Bacillaceae</taxon>
        <taxon>Pontibacillus</taxon>
    </lineage>
</organism>
<comment type="caution">
    <text evidence="6">The sequence shown here is derived from an EMBL/GenBank/DDBJ whole genome shotgun (WGS) entry which is preliminary data.</text>
</comment>
<dbReference type="EMBL" id="JBHLTP010000011">
    <property type="protein sequence ID" value="MFC0524830.1"/>
    <property type="molecule type" value="Genomic_DNA"/>
</dbReference>
<comment type="similarity">
    <text evidence="5">Belongs to the UPF0344 family.</text>
</comment>
<accession>A0ABV6LQY9</accession>
<reference evidence="6 7" key="1">
    <citation type="submission" date="2024-09" db="EMBL/GenBank/DDBJ databases">
        <authorList>
            <person name="Sun Q."/>
            <person name="Mori K."/>
        </authorList>
    </citation>
    <scope>NUCLEOTIDE SEQUENCE [LARGE SCALE GENOMIC DNA]</scope>
    <source>
        <strain evidence="6 7">NCAIM B.02529</strain>
    </source>
</reference>
<evidence type="ECO:0000256" key="4">
    <source>
        <dbReference type="ARBA" id="ARBA00023136"/>
    </source>
</evidence>
<feature type="transmembrane region" description="Helical" evidence="5">
    <location>
        <begin position="6"/>
        <end position="24"/>
    </location>
</feature>
<proteinExistence type="inferred from homology"/>
<sequence length="125" mass="13610">MSTHLHITSWVLALVLLGLSFWFYRGGRAKAGKITHMILRLDYLLILYSGGSLLGAYFGGSAMLGEAIVKALAGVWVIYAMEMILIRSSKSTSSRNGWIQFWIAIIIALVLGFGRLPLGVLPIAG</sequence>
<evidence type="ECO:0000256" key="3">
    <source>
        <dbReference type="ARBA" id="ARBA00022989"/>
    </source>
</evidence>
<evidence type="ECO:0000256" key="5">
    <source>
        <dbReference type="HAMAP-Rule" id="MF_01536"/>
    </source>
</evidence>
<gene>
    <name evidence="6" type="ORF">ACFFGV_14725</name>
</gene>
<dbReference type="HAMAP" id="MF_01536">
    <property type="entry name" value="UPF0344"/>
    <property type="match status" value="1"/>
</dbReference>
<dbReference type="Proteomes" id="UP001589836">
    <property type="component" value="Unassembled WGS sequence"/>
</dbReference>
<protein>
    <recommendedName>
        <fullName evidence="5">UPF0344 protein ACFFGV_14725</fullName>
    </recommendedName>
</protein>
<keyword evidence="2 5" id="KW-0812">Transmembrane</keyword>
<evidence type="ECO:0000256" key="1">
    <source>
        <dbReference type="ARBA" id="ARBA00022475"/>
    </source>
</evidence>
<feature type="transmembrane region" description="Helical" evidence="5">
    <location>
        <begin position="68"/>
        <end position="86"/>
    </location>
</feature>